<evidence type="ECO:0000313" key="3">
    <source>
        <dbReference type="Proteomes" id="UP001485043"/>
    </source>
</evidence>
<dbReference type="Proteomes" id="UP001485043">
    <property type="component" value="Unassembled WGS sequence"/>
</dbReference>
<keyword evidence="3" id="KW-1185">Reference proteome</keyword>
<dbReference type="PANTHER" id="PTHR44542">
    <property type="entry name" value="THIOSULFATE SULFURTRANSFERASE 18"/>
    <property type="match status" value="1"/>
</dbReference>
<evidence type="ECO:0000313" key="2">
    <source>
        <dbReference type="EMBL" id="KAK9861818.1"/>
    </source>
</evidence>
<name>A0AAW1SXP7_9CHLO</name>
<dbReference type="SUPFAM" id="SSF52821">
    <property type="entry name" value="Rhodanese/Cell cycle control phosphatase"/>
    <property type="match status" value="1"/>
</dbReference>
<dbReference type="AlphaFoldDB" id="A0AAW1SXP7"/>
<dbReference type="PANTHER" id="PTHR44542:SF14">
    <property type="entry name" value="PROTEIN HIGH ARSENIC CONTENT 1, MITOCHONDRIAL-RELATED"/>
    <property type="match status" value="1"/>
</dbReference>
<evidence type="ECO:0000259" key="1">
    <source>
        <dbReference type="PROSITE" id="PS50206"/>
    </source>
</evidence>
<reference evidence="2 3" key="1">
    <citation type="journal article" date="2024" name="Nat. Commun.">
        <title>Phylogenomics reveals the evolutionary origins of lichenization in chlorophyte algae.</title>
        <authorList>
            <person name="Puginier C."/>
            <person name="Libourel C."/>
            <person name="Otte J."/>
            <person name="Skaloud P."/>
            <person name="Haon M."/>
            <person name="Grisel S."/>
            <person name="Petersen M."/>
            <person name="Berrin J.G."/>
            <person name="Delaux P.M."/>
            <person name="Dal Grande F."/>
            <person name="Keller J."/>
        </authorList>
    </citation>
    <scope>NUCLEOTIDE SEQUENCE [LARGE SCALE GENOMIC DNA]</scope>
    <source>
        <strain evidence="2 3">SAG 2523</strain>
    </source>
</reference>
<sequence length="118" mass="13217">MTVHLQVFKKSDNPDFLKTIEKRYPDKQTKFLIGCSTGTKYSLDALEALDEAGYENIAGLKGGYYAWFRVFDNKLGRRNLGEYQEELSAGGDTCGIHASGAGFARMDSADRVKFPDYE</sequence>
<proteinExistence type="predicted"/>
<dbReference type="InterPro" id="IPR044684">
    <property type="entry name" value="STR17/STR18/HARC1-like"/>
</dbReference>
<dbReference type="GO" id="GO:0003824">
    <property type="term" value="F:catalytic activity"/>
    <property type="evidence" value="ECO:0007669"/>
    <property type="project" value="InterPro"/>
</dbReference>
<dbReference type="Gene3D" id="3.40.250.10">
    <property type="entry name" value="Rhodanese-like domain"/>
    <property type="match status" value="1"/>
</dbReference>
<organism evidence="2 3">
    <name type="scientific">Apatococcus fuscideae</name>
    <dbReference type="NCBI Taxonomy" id="2026836"/>
    <lineage>
        <taxon>Eukaryota</taxon>
        <taxon>Viridiplantae</taxon>
        <taxon>Chlorophyta</taxon>
        <taxon>core chlorophytes</taxon>
        <taxon>Trebouxiophyceae</taxon>
        <taxon>Chlorellales</taxon>
        <taxon>Chlorellaceae</taxon>
        <taxon>Apatococcus</taxon>
    </lineage>
</organism>
<dbReference type="Pfam" id="PF00581">
    <property type="entry name" value="Rhodanese"/>
    <property type="match status" value="1"/>
</dbReference>
<gene>
    <name evidence="2" type="ORF">WJX84_004120</name>
</gene>
<dbReference type="InterPro" id="IPR001763">
    <property type="entry name" value="Rhodanese-like_dom"/>
</dbReference>
<dbReference type="EMBL" id="JALJOV010000696">
    <property type="protein sequence ID" value="KAK9861818.1"/>
    <property type="molecule type" value="Genomic_DNA"/>
</dbReference>
<dbReference type="PROSITE" id="PS50206">
    <property type="entry name" value="RHODANESE_3"/>
    <property type="match status" value="1"/>
</dbReference>
<comment type="caution">
    <text evidence="2">The sequence shown here is derived from an EMBL/GenBank/DDBJ whole genome shotgun (WGS) entry which is preliminary data.</text>
</comment>
<protein>
    <recommendedName>
        <fullName evidence="1">Rhodanese domain-containing protein</fullName>
    </recommendedName>
</protein>
<dbReference type="InterPro" id="IPR036873">
    <property type="entry name" value="Rhodanese-like_dom_sf"/>
</dbReference>
<feature type="domain" description="Rhodanese" evidence="1">
    <location>
        <begin position="12"/>
        <end position="76"/>
    </location>
</feature>
<accession>A0AAW1SXP7</accession>